<dbReference type="SUPFAM" id="SSF48452">
    <property type="entry name" value="TPR-like"/>
    <property type="match status" value="1"/>
</dbReference>
<keyword evidence="2" id="KW-0472">Membrane</keyword>
<dbReference type="PATRIC" id="fig|1255043.3.peg.1320"/>
<dbReference type="InterPro" id="IPR011990">
    <property type="entry name" value="TPR-like_helical_dom_sf"/>
</dbReference>
<dbReference type="HOGENOM" id="CLU_013590_0_0_6"/>
<feature type="transmembrane region" description="Helical" evidence="2">
    <location>
        <begin position="150"/>
        <end position="171"/>
    </location>
</feature>
<accession>L0DVH5</accession>
<evidence type="ECO:0000259" key="3">
    <source>
        <dbReference type="Pfam" id="PF13435"/>
    </source>
</evidence>
<dbReference type="Gene3D" id="1.25.40.10">
    <property type="entry name" value="Tetratricopeptide repeat domain"/>
    <property type="match status" value="2"/>
</dbReference>
<feature type="transmembrane region" description="Helical" evidence="2">
    <location>
        <begin position="82"/>
        <end position="107"/>
    </location>
</feature>
<keyword evidence="2" id="KW-0812">Transmembrane</keyword>
<keyword evidence="5" id="KW-1185">Reference proteome</keyword>
<dbReference type="STRING" id="1255043.TVNIR_1307"/>
<dbReference type="AlphaFoldDB" id="L0DVH5"/>
<protein>
    <submittedName>
        <fullName evidence="4">Response regulator aspartate phosphatase rapC-like protein</fullName>
    </submittedName>
</protein>
<gene>
    <name evidence="4" type="ordered locus">TVNIR_1307</name>
</gene>
<feature type="compositionally biased region" description="Basic and acidic residues" evidence="1">
    <location>
        <begin position="937"/>
        <end position="948"/>
    </location>
</feature>
<dbReference type="SUPFAM" id="SSF48695">
    <property type="entry name" value="Multiheme cytochromes"/>
    <property type="match status" value="1"/>
</dbReference>
<dbReference type="RefSeq" id="WP_015258117.1">
    <property type="nucleotide sequence ID" value="NC_019902.2"/>
</dbReference>
<dbReference type="eggNOG" id="COG0457">
    <property type="taxonomic scope" value="Bacteria"/>
</dbReference>
<keyword evidence="2" id="KW-1133">Transmembrane helix</keyword>
<proteinExistence type="predicted"/>
<evidence type="ECO:0000256" key="1">
    <source>
        <dbReference type="SAM" id="MobiDB-lite"/>
    </source>
</evidence>
<dbReference type="EMBL" id="CP003989">
    <property type="protein sequence ID" value="AGA32980.1"/>
    <property type="molecule type" value="Genomic_DNA"/>
</dbReference>
<reference evidence="4" key="1">
    <citation type="submission" date="2015-12" db="EMBL/GenBank/DDBJ databases">
        <authorList>
            <person name="Tikhonova T.V."/>
            <person name="Pavlov A.R."/>
            <person name="Beletsky A.V."/>
            <person name="Mardanov A.V."/>
            <person name="Sorokin D.Y."/>
            <person name="Ravin N.V."/>
            <person name="Popov V.O."/>
        </authorList>
    </citation>
    <scope>NUCLEOTIDE SEQUENCE</scope>
    <source>
        <strain evidence="4">DSM 14787</strain>
    </source>
</reference>
<feature type="transmembrane region" description="Helical" evidence="2">
    <location>
        <begin position="119"/>
        <end position="138"/>
    </location>
</feature>
<dbReference type="Gene3D" id="1.10.1130.10">
    <property type="entry name" value="Flavocytochrome C3, Chain A"/>
    <property type="match status" value="1"/>
</dbReference>
<dbReference type="InterPro" id="IPR036280">
    <property type="entry name" value="Multihaem_cyt_sf"/>
</dbReference>
<dbReference type="InterPro" id="IPR023155">
    <property type="entry name" value="Cyt_c-552/4"/>
</dbReference>
<evidence type="ECO:0000256" key="2">
    <source>
        <dbReference type="SAM" id="Phobius"/>
    </source>
</evidence>
<feature type="region of interest" description="Disordered" evidence="1">
    <location>
        <begin position="918"/>
        <end position="948"/>
    </location>
</feature>
<name>L0DVH5_THIND</name>
<evidence type="ECO:0000313" key="5">
    <source>
        <dbReference type="Proteomes" id="UP000010809"/>
    </source>
</evidence>
<dbReference type="KEGG" id="tni:TVNIR_1307"/>
<evidence type="ECO:0000313" key="4">
    <source>
        <dbReference type="EMBL" id="AGA32980.1"/>
    </source>
</evidence>
<dbReference type="Pfam" id="PF13435">
    <property type="entry name" value="Cytochrome_C554"/>
    <property type="match status" value="1"/>
</dbReference>
<dbReference type="Proteomes" id="UP000010809">
    <property type="component" value="Chromosome"/>
</dbReference>
<feature type="transmembrane region" description="Helical" evidence="2">
    <location>
        <begin position="43"/>
        <end position="70"/>
    </location>
</feature>
<organism evidence="4 5">
    <name type="scientific">Thioalkalivibrio nitratireducens (strain DSM 14787 / UNIQEM 213 / ALEN2)</name>
    <dbReference type="NCBI Taxonomy" id="1255043"/>
    <lineage>
        <taxon>Bacteria</taxon>
        <taxon>Pseudomonadati</taxon>
        <taxon>Pseudomonadota</taxon>
        <taxon>Gammaproteobacteria</taxon>
        <taxon>Chromatiales</taxon>
        <taxon>Ectothiorhodospiraceae</taxon>
        <taxon>Thioalkalivibrio</taxon>
    </lineage>
</organism>
<dbReference type="OrthoDB" id="9814800at2"/>
<feature type="domain" description="Cytochrome c-552/4" evidence="3">
    <location>
        <begin position="215"/>
        <end position="302"/>
    </location>
</feature>
<sequence>MIGGRLRPLLALLLLLFALLAVNSLYLAGITLTEFVTGRSLQGYLYLLMVVVHVGLGLLLVPVFLAFILGHLRRARERRNRYAIGAGLALAVTGLLLIGSGLMLVRFDFLAVHHPAARAVFYWLHVAAPLAVVWLFVLHRLAGPRLRWGAGLRWAGVTATIAVAIAALHLYHPEQGEPTAVATFEPALTRLAVTESGANGTPILAPERLMRDAFCAECHAEIAEQHAASMHRFSSFNNPVYRFSVEETRAVVLQRDGDVQAARFCAGCHDPLPLFSGAFDRPDYDPDRDPAAEAGITCLVCHAVTEVNSPRGNADFTLVDPPRYPFEDSANAWLAALGRQLIRAKPAYHKRTLLRPLHQEPEFCSTCHKVGLPQELNHYRWLRGQDHYGTFLASGVSGHRVDSFYYPERAEIGCTGCHMPYSASRDPAARVFPGQGVGVHDHRFAAANTAIPQLLGRDASEIEARQDFLRDRVARIDLFGIKEDGRIDGELHAPLRPELPALESGGSYLLEVVLRTLRIGHPLTQGTSDSNDLWLEVLLRDGNGVIGHSGALGPDGDVDPWAHFVNAYVLDRDGNRIDRRNVQDIFVALYDHQVPPGAAAVVQYRFTVPDDAQGPLAIDAALHYRKFDTRLMRHVQGKSFTRNDLPITTLATDRLTLPLAGDTTAPAQEHPVAPWERWNDYGIGLLRTADRDAARGQLRQAETAFQQVERLGRADGPLNLARVYFREGRLDDAARALARAREAEAPPWTLAWYAALIDREYGRLDTAAERLEALYATRFQEARDRGFDFSRDLRVPQLLGRTRFEQARAARGEARSERRQVLLEQAREALQAALAIDPEAAAVHHTMAQVLEQLGDPEAAARHRAAHERYRPDDLAIATAVARHRAANPAANQAAEALTLYDLQRTIADPTALAWRGVQGHDARPGPGLPDDTGNSLREHDPERQEAR</sequence>